<feature type="transmembrane region" description="Helical" evidence="1">
    <location>
        <begin position="116"/>
        <end position="143"/>
    </location>
</feature>
<dbReference type="Proteomes" id="UP000182737">
    <property type="component" value="Unassembled WGS sequence"/>
</dbReference>
<dbReference type="InterPro" id="IPR010380">
    <property type="entry name" value="DUF975"/>
</dbReference>
<keyword evidence="3" id="KW-1185">Reference proteome</keyword>
<evidence type="ECO:0000313" key="3">
    <source>
        <dbReference type="Proteomes" id="UP000182737"/>
    </source>
</evidence>
<name>A0A1I3JG47_9SPIR</name>
<feature type="transmembrane region" description="Helical" evidence="1">
    <location>
        <begin position="73"/>
        <end position="95"/>
    </location>
</feature>
<proteinExistence type="predicted"/>
<organism evidence="2 3">
    <name type="scientific">Treponema bryantii</name>
    <dbReference type="NCBI Taxonomy" id="163"/>
    <lineage>
        <taxon>Bacteria</taxon>
        <taxon>Pseudomonadati</taxon>
        <taxon>Spirochaetota</taxon>
        <taxon>Spirochaetia</taxon>
        <taxon>Spirochaetales</taxon>
        <taxon>Treponemataceae</taxon>
        <taxon>Treponema</taxon>
    </lineage>
</organism>
<accession>A0A1I3JG47</accession>
<keyword evidence="1" id="KW-0472">Membrane</keyword>
<gene>
    <name evidence="2" type="ORF">SAMN04487775_10315</name>
</gene>
<dbReference type="Pfam" id="PF06161">
    <property type="entry name" value="DUF975"/>
    <property type="match status" value="1"/>
</dbReference>
<evidence type="ECO:0000256" key="1">
    <source>
        <dbReference type="SAM" id="Phobius"/>
    </source>
</evidence>
<reference evidence="3" key="1">
    <citation type="submission" date="2016-10" db="EMBL/GenBank/DDBJ databases">
        <authorList>
            <person name="Varghese N."/>
            <person name="Submissions S."/>
        </authorList>
    </citation>
    <scope>NUCLEOTIDE SEQUENCE [LARGE SCALE GENOMIC DNA]</scope>
    <source>
        <strain evidence="3">XBD1002</strain>
    </source>
</reference>
<evidence type="ECO:0000313" key="2">
    <source>
        <dbReference type="EMBL" id="SFI59189.1"/>
    </source>
</evidence>
<dbReference type="PANTHER" id="PTHR40076">
    <property type="entry name" value="MEMBRANE PROTEIN-RELATED"/>
    <property type="match status" value="1"/>
</dbReference>
<dbReference type="EMBL" id="FORI01000003">
    <property type="protein sequence ID" value="SFI59189.1"/>
    <property type="molecule type" value="Genomic_DNA"/>
</dbReference>
<dbReference type="RefSeq" id="WP_074930861.1">
    <property type="nucleotide sequence ID" value="NZ_FORI01000003.1"/>
</dbReference>
<keyword evidence="1" id="KW-0812">Transmembrane</keyword>
<dbReference type="PANTHER" id="PTHR40076:SF1">
    <property type="entry name" value="MEMBRANE PROTEIN"/>
    <property type="match status" value="1"/>
</dbReference>
<dbReference type="AlphaFoldDB" id="A0A1I3JG47"/>
<protein>
    <submittedName>
        <fullName evidence="2">Uncharacterized membrane protein</fullName>
    </submittedName>
</protein>
<feature type="transmembrane region" description="Helical" evidence="1">
    <location>
        <begin position="181"/>
        <end position="206"/>
    </location>
</feature>
<sequence length="238" mass="27096">MFERKKYKNFAKKQLAGRWGIPILVTITITVISTIFAIPDTLQLIRNGYISAILNSDYVAASEAVNAANSTSFITSIINMIVSAILEVAAIGVYIKMSRSPEPVSFSDFIEGFNNWARAALTILWQFLWIFLWTLLFIIPGIIKAIAYSQMYYIIAEYKEVSVTKAMRISMEITKGHKWDLFVLSLSFLGWQILSAFTLGILNFWLTPYMNMTYVNAYHALMKEALETGRIRPEDLSE</sequence>
<keyword evidence="1" id="KW-1133">Transmembrane helix</keyword>
<feature type="transmembrane region" description="Helical" evidence="1">
    <location>
        <begin position="21"/>
        <end position="39"/>
    </location>
</feature>